<dbReference type="PROSITE" id="PS51257">
    <property type="entry name" value="PROKAR_LIPOPROTEIN"/>
    <property type="match status" value="1"/>
</dbReference>
<feature type="chain" id="PRO_5043531581" description="Lipoprotein" evidence="1">
    <location>
        <begin position="24"/>
        <end position="147"/>
    </location>
</feature>
<dbReference type="RefSeq" id="WP_323869220.1">
    <property type="nucleotide sequence ID" value="NZ_JACXBF010000318.1"/>
</dbReference>
<reference evidence="2" key="1">
    <citation type="submission" date="2020-09" db="EMBL/GenBank/DDBJ databases">
        <authorList>
            <person name="Palma L."/>
            <person name="Caballero P."/>
            <person name="Berry C."/>
            <person name="Del Valle E."/>
        </authorList>
    </citation>
    <scope>NUCLEOTIDE SEQUENCE</scope>
    <source>
        <strain evidence="2">M</strain>
    </source>
</reference>
<name>A0AAW3YZA9_9GAMM</name>
<reference evidence="2" key="2">
    <citation type="journal article" date="2024" name="Toxins">
        <title>Genome Sequence Analysis of Native Xenorhabdus Strains Isolated from Entomopathogenic Nematodes in Argentina.</title>
        <authorList>
            <person name="Palma L."/>
            <person name="Frizzo L."/>
            <person name="Kaiser S."/>
            <person name="Berry C."/>
            <person name="Caballero P."/>
            <person name="Bode H.B."/>
            <person name="Del Valle E.E."/>
        </authorList>
    </citation>
    <scope>NUCLEOTIDE SEQUENCE</scope>
    <source>
        <strain evidence="2">M</strain>
    </source>
</reference>
<dbReference type="AlphaFoldDB" id="A0AAW3YZA9"/>
<dbReference type="EMBL" id="JACXBF010000318">
    <property type="protein sequence ID" value="MBD2801493.1"/>
    <property type="molecule type" value="Genomic_DNA"/>
</dbReference>
<organism evidence="2">
    <name type="scientific">Xenorhabdus szentirmaii</name>
    <dbReference type="NCBI Taxonomy" id="290112"/>
    <lineage>
        <taxon>Bacteria</taxon>
        <taxon>Pseudomonadati</taxon>
        <taxon>Pseudomonadota</taxon>
        <taxon>Gammaproteobacteria</taxon>
        <taxon>Enterobacterales</taxon>
        <taxon>Morganellaceae</taxon>
        <taxon>Xenorhabdus</taxon>
    </lineage>
</organism>
<evidence type="ECO:0000256" key="1">
    <source>
        <dbReference type="SAM" id="SignalP"/>
    </source>
</evidence>
<dbReference type="SUPFAM" id="SSF49464">
    <property type="entry name" value="Carboxypeptidase regulatory domain-like"/>
    <property type="match status" value="1"/>
</dbReference>
<evidence type="ECO:0008006" key="3">
    <source>
        <dbReference type="Google" id="ProtNLM"/>
    </source>
</evidence>
<accession>A0AAW3YZA9</accession>
<proteinExistence type="predicted"/>
<protein>
    <recommendedName>
        <fullName evidence="3">Lipoprotein</fullName>
    </recommendedName>
</protein>
<gene>
    <name evidence="2" type="ORF">ID854_13760</name>
</gene>
<dbReference type="InterPro" id="IPR008969">
    <property type="entry name" value="CarboxyPept-like_regulatory"/>
</dbReference>
<comment type="caution">
    <text evidence="2">The sequence shown here is derived from an EMBL/GenBank/DDBJ whole genome shotgun (WGS) entry which is preliminary data.</text>
</comment>
<dbReference type="Proteomes" id="UP001193920">
    <property type="component" value="Unassembled WGS sequence"/>
</dbReference>
<keyword evidence="1" id="KW-0732">Signal</keyword>
<feature type="signal peptide" evidence="1">
    <location>
        <begin position="1"/>
        <end position="23"/>
    </location>
</feature>
<sequence>MKKSIYRLTIAALCFALSGCIVTTRTITSPFSGQIIDRETNKPIANVTIHSTGFDPSSDKTKIETQQSDDNGKFHFKGINKLVVYPLFCCAYRAPDIHIHINDPKYGEYSDSIDYSYSYLKKNVIIYLPQIIDSTPIDFHSTTPLSY</sequence>
<evidence type="ECO:0000313" key="2">
    <source>
        <dbReference type="EMBL" id="MBD2801493.1"/>
    </source>
</evidence>